<evidence type="ECO:0000256" key="1">
    <source>
        <dbReference type="SAM" id="Phobius"/>
    </source>
</evidence>
<organism evidence="2 3">
    <name type="scientific">Phytomonospora endophytica</name>
    <dbReference type="NCBI Taxonomy" id="714109"/>
    <lineage>
        <taxon>Bacteria</taxon>
        <taxon>Bacillati</taxon>
        <taxon>Actinomycetota</taxon>
        <taxon>Actinomycetes</taxon>
        <taxon>Micromonosporales</taxon>
        <taxon>Micromonosporaceae</taxon>
        <taxon>Phytomonospora</taxon>
    </lineage>
</organism>
<name>A0A841F9H3_9ACTN</name>
<comment type="caution">
    <text evidence="2">The sequence shown here is derived from an EMBL/GenBank/DDBJ whole genome shotgun (WGS) entry which is preliminary data.</text>
</comment>
<sequence>MVAGTLTAVGAGGYALAVSGTARWIFVLIVAAIAVSAWLEGRPAARARAEAETLPASRPDETAASGSRLSQLLSGLFARF</sequence>
<dbReference type="AlphaFoldDB" id="A0A841F9H3"/>
<dbReference type="RefSeq" id="WP_184785301.1">
    <property type="nucleotide sequence ID" value="NZ_BONT01000111.1"/>
</dbReference>
<keyword evidence="1" id="KW-0812">Transmembrane</keyword>
<keyword evidence="1" id="KW-0472">Membrane</keyword>
<keyword evidence="1" id="KW-1133">Transmembrane helix</keyword>
<accession>A0A841F9H3</accession>
<dbReference type="EMBL" id="JACHGT010000001">
    <property type="protein sequence ID" value="MBB6032394.1"/>
    <property type="molecule type" value="Genomic_DNA"/>
</dbReference>
<evidence type="ECO:0000313" key="2">
    <source>
        <dbReference type="EMBL" id="MBB6032394.1"/>
    </source>
</evidence>
<dbReference type="Proteomes" id="UP000548476">
    <property type="component" value="Unassembled WGS sequence"/>
</dbReference>
<feature type="transmembrane region" description="Helical" evidence="1">
    <location>
        <begin position="22"/>
        <end position="39"/>
    </location>
</feature>
<proteinExistence type="predicted"/>
<protein>
    <submittedName>
        <fullName evidence="2">Uncharacterized protein</fullName>
    </submittedName>
</protein>
<reference evidence="2 3" key="1">
    <citation type="submission" date="2020-08" db="EMBL/GenBank/DDBJ databases">
        <title>Genomic Encyclopedia of Type Strains, Phase IV (KMG-IV): sequencing the most valuable type-strain genomes for metagenomic binning, comparative biology and taxonomic classification.</title>
        <authorList>
            <person name="Goeker M."/>
        </authorList>
    </citation>
    <scope>NUCLEOTIDE SEQUENCE [LARGE SCALE GENOMIC DNA]</scope>
    <source>
        <strain evidence="2 3">YIM 65646</strain>
    </source>
</reference>
<evidence type="ECO:0000313" key="3">
    <source>
        <dbReference type="Proteomes" id="UP000548476"/>
    </source>
</evidence>
<keyword evidence="3" id="KW-1185">Reference proteome</keyword>
<gene>
    <name evidence="2" type="ORF">HNR73_000236</name>
</gene>